<feature type="region of interest" description="Disordered" evidence="1">
    <location>
        <begin position="249"/>
        <end position="268"/>
    </location>
</feature>
<feature type="compositionally biased region" description="Polar residues" evidence="1">
    <location>
        <begin position="141"/>
        <end position="159"/>
    </location>
</feature>
<proteinExistence type="predicted"/>
<feature type="region of interest" description="Disordered" evidence="1">
    <location>
        <begin position="73"/>
        <end position="239"/>
    </location>
</feature>
<evidence type="ECO:0000313" key="2">
    <source>
        <dbReference type="EMBL" id="KAJ2921285.1"/>
    </source>
</evidence>
<feature type="compositionally biased region" description="Polar residues" evidence="1">
    <location>
        <begin position="168"/>
        <end position="179"/>
    </location>
</feature>
<protein>
    <submittedName>
        <fullName evidence="2">Uncharacterized protein</fullName>
    </submittedName>
</protein>
<reference evidence="2" key="1">
    <citation type="submission" date="2022-06" db="EMBL/GenBank/DDBJ databases">
        <title>Genome Sequence of Candolleomyces eurysporus.</title>
        <authorList>
            <person name="Buettner E."/>
        </authorList>
    </citation>
    <scope>NUCLEOTIDE SEQUENCE</scope>
    <source>
        <strain evidence="2">VTCC 930004</strain>
    </source>
</reference>
<comment type="caution">
    <text evidence="2">The sequence shown here is derived from an EMBL/GenBank/DDBJ whole genome shotgun (WGS) entry which is preliminary data.</text>
</comment>
<evidence type="ECO:0000313" key="3">
    <source>
        <dbReference type="Proteomes" id="UP001140091"/>
    </source>
</evidence>
<feature type="compositionally biased region" description="Low complexity" evidence="1">
    <location>
        <begin position="20"/>
        <end position="32"/>
    </location>
</feature>
<dbReference type="AlphaFoldDB" id="A0A9W8IR75"/>
<feature type="non-terminal residue" evidence="2">
    <location>
        <position position="1"/>
    </location>
</feature>
<feature type="compositionally biased region" description="Polar residues" evidence="1">
    <location>
        <begin position="1"/>
        <end position="14"/>
    </location>
</feature>
<gene>
    <name evidence="2" type="ORF">H1R20_g15809</name>
</gene>
<keyword evidence="3" id="KW-1185">Reference proteome</keyword>
<name>A0A9W8IR75_9AGAR</name>
<feature type="compositionally biased region" description="Polar residues" evidence="1">
    <location>
        <begin position="104"/>
        <end position="114"/>
    </location>
</feature>
<feature type="region of interest" description="Disordered" evidence="1">
    <location>
        <begin position="1"/>
        <end position="32"/>
    </location>
</feature>
<evidence type="ECO:0000256" key="1">
    <source>
        <dbReference type="SAM" id="MobiDB-lite"/>
    </source>
</evidence>
<sequence length="391" mass="41500">MFNSPVSSLTSLPDTHSEARSSSAGGQSSAPSMMVTPVITRAQLNHPRRGVSYSFQYWQENFGVDAVIGWRTSVQPGDPDHPPSLVQTREQSPESELARVSPMLVQSTPPTSHVGSPEPVAFDQSPEPVALERSPPPPYQQWANSHRSRSATPQLNQMTAPEPVPRSLSPSGAEQSAPPTNLLPARSEPALSTPELASQGPPLSPHGALASDPLKSLLLAPTPIPESSLPAREHTPQARPLVAIQTPELTTAPPTMPGPSLNENTPKTLDPLQLNGNSSAKSSLIGGLLPPVIFQSPIITFPVTFPTPNREINRLSPSAISRRLSSLALSEDVIEIEDSPSVINITSSPSVIEIESSPSIIVMDGLPSIIVIDNSPSQPSSPSMDLDELES</sequence>
<dbReference type="Proteomes" id="UP001140091">
    <property type="component" value="Unassembled WGS sequence"/>
</dbReference>
<organism evidence="2 3">
    <name type="scientific">Candolleomyces eurysporus</name>
    <dbReference type="NCBI Taxonomy" id="2828524"/>
    <lineage>
        <taxon>Eukaryota</taxon>
        <taxon>Fungi</taxon>
        <taxon>Dikarya</taxon>
        <taxon>Basidiomycota</taxon>
        <taxon>Agaricomycotina</taxon>
        <taxon>Agaricomycetes</taxon>
        <taxon>Agaricomycetidae</taxon>
        <taxon>Agaricales</taxon>
        <taxon>Agaricineae</taxon>
        <taxon>Psathyrellaceae</taxon>
        <taxon>Candolleomyces</taxon>
    </lineage>
</organism>
<dbReference type="EMBL" id="JANBPK010001632">
    <property type="protein sequence ID" value="KAJ2921285.1"/>
    <property type="molecule type" value="Genomic_DNA"/>
</dbReference>
<accession>A0A9W8IR75</accession>